<keyword evidence="1" id="KW-0805">Transcription regulation</keyword>
<gene>
    <name evidence="6" type="ORF">H9W90_04115</name>
</gene>
<feature type="domain" description="HTH tetR-type" evidence="5">
    <location>
        <begin position="6"/>
        <end position="66"/>
    </location>
</feature>
<evidence type="ECO:0000313" key="7">
    <source>
        <dbReference type="Proteomes" id="UP000515808"/>
    </source>
</evidence>
<dbReference type="InterPro" id="IPR036271">
    <property type="entry name" value="Tet_transcr_reg_TetR-rel_C_sf"/>
</dbReference>
<feature type="DNA-binding region" description="H-T-H motif" evidence="4">
    <location>
        <begin position="29"/>
        <end position="48"/>
    </location>
</feature>
<evidence type="ECO:0000256" key="2">
    <source>
        <dbReference type="ARBA" id="ARBA00023125"/>
    </source>
</evidence>
<dbReference type="EMBL" id="CP060695">
    <property type="protein sequence ID" value="QNM86316.1"/>
    <property type="molecule type" value="Genomic_DNA"/>
</dbReference>
<evidence type="ECO:0000256" key="4">
    <source>
        <dbReference type="PROSITE-ProRule" id="PRU00335"/>
    </source>
</evidence>
<evidence type="ECO:0000259" key="5">
    <source>
        <dbReference type="PROSITE" id="PS50977"/>
    </source>
</evidence>
<dbReference type="PANTHER" id="PTHR47506">
    <property type="entry name" value="TRANSCRIPTIONAL REGULATORY PROTEIN"/>
    <property type="match status" value="1"/>
</dbReference>
<dbReference type="InterPro" id="IPR001647">
    <property type="entry name" value="HTH_TetR"/>
</dbReference>
<protein>
    <submittedName>
        <fullName evidence="6">TetR/AcrR family transcriptional regulator</fullName>
    </submittedName>
</protein>
<organism evidence="6 7">
    <name type="scientific">Polaribacter pectinis</name>
    <dbReference type="NCBI Taxonomy" id="2738844"/>
    <lineage>
        <taxon>Bacteria</taxon>
        <taxon>Pseudomonadati</taxon>
        <taxon>Bacteroidota</taxon>
        <taxon>Flavobacteriia</taxon>
        <taxon>Flavobacteriales</taxon>
        <taxon>Flavobacteriaceae</taxon>
    </lineage>
</organism>
<dbReference type="Pfam" id="PF00440">
    <property type="entry name" value="TetR_N"/>
    <property type="match status" value="1"/>
</dbReference>
<dbReference type="InterPro" id="IPR009057">
    <property type="entry name" value="Homeodomain-like_sf"/>
</dbReference>
<keyword evidence="2 4" id="KW-0238">DNA-binding</keyword>
<proteinExistence type="predicted"/>
<dbReference type="AlphaFoldDB" id="A0A7G9LCG7"/>
<dbReference type="KEGG" id="ppec:H9W90_04115"/>
<evidence type="ECO:0000256" key="1">
    <source>
        <dbReference type="ARBA" id="ARBA00023015"/>
    </source>
</evidence>
<keyword evidence="7" id="KW-1185">Reference proteome</keyword>
<keyword evidence="3" id="KW-0804">Transcription</keyword>
<reference evidence="6 7" key="1">
    <citation type="submission" date="2020-08" db="EMBL/GenBank/DDBJ databases">
        <title>Polaribacter sp. L12M9 isolated from gut of the Korean scallop.</title>
        <authorList>
            <person name="Jeong Y.S."/>
        </authorList>
    </citation>
    <scope>NUCLEOTIDE SEQUENCE [LARGE SCALE GENOMIC DNA]</scope>
    <source>
        <strain evidence="6 7">L12M9</strain>
    </source>
</reference>
<evidence type="ECO:0000313" key="6">
    <source>
        <dbReference type="EMBL" id="QNM86316.1"/>
    </source>
</evidence>
<dbReference type="SUPFAM" id="SSF46689">
    <property type="entry name" value="Homeodomain-like"/>
    <property type="match status" value="1"/>
</dbReference>
<dbReference type="GO" id="GO:0003677">
    <property type="term" value="F:DNA binding"/>
    <property type="evidence" value="ECO:0007669"/>
    <property type="project" value="UniProtKB-UniRule"/>
</dbReference>
<accession>A0A7G9LCG7</accession>
<dbReference type="PANTHER" id="PTHR47506:SF8">
    <property type="entry name" value="REPRESSOR OF PUTATIVE XENOBIOTIC REDUCTASE TETR FAMILY-RELATED"/>
    <property type="match status" value="1"/>
</dbReference>
<name>A0A7G9LCG7_9FLAO</name>
<dbReference type="Gene3D" id="1.10.357.10">
    <property type="entry name" value="Tetracycline Repressor, domain 2"/>
    <property type="match status" value="1"/>
</dbReference>
<dbReference type="Proteomes" id="UP000515808">
    <property type="component" value="Chromosome"/>
</dbReference>
<dbReference type="SUPFAM" id="SSF48498">
    <property type="entry name" value="Tetracyclin repressor-like, C-terminal domain"/>
    <property type="match status" value="1"/>
</dbReference>
<sequence>MSKKTSFNKANILNKVTLLFYSKGYCATSMEDIVSVSGLNRSSIYNSFGSKLELFIECFNNCESKYRRDIQNIIMASTNPLKTIRELLEFSINESNKEYLIPNYISETNNKEPQIIRLVKNQQSYILDLFEDLVKRGQNLGSINNSKSSKVYANYLITSYYGLQIMKSASDIDYKLQNVIYNIISVIE</sequence>
<dbReference type="RefSeq" id="WP_187483198.1">
    <property type="nucleotide sequence ID" value="NZ_CP060695.1"/>
</dbReference>
<evidence type="ECO:0000256" key="3">
    <source>
        <dbReference type="ARBA" id="ARBA00023163"/>
    </source>
</evidence>
<dbReference type="PROSITE" id="PS50977">
    <property type="entry name" value="HTH_TETR_2"/>
    <property type="match status" value="1"/>
</dbReference>